<dbReference type="PATRIC" id="fig|388467.6.peg.1822"/>
<name>A0A073CS75_PLAA1</name>
<dbReference type="Proteomes" id="UP000027395">
    <property type="component" value="Chromosome"/>
</dbReference>
<evidence type="ECO:0000256" key="2">
    <source>
        <dbReference type="SAM" id="Phobius"/>
    </source>
</evidence>
<gene>
    <name evidence="3" type="ORF">A19Y_1876</name>
</gene>
<dbReference type="AlphaFoldDB" id="A0A073CS75"/>
<evidence type="ECO:0000256" key="1">
    <source>
        <dbReference type="SAM" id="MobiDB-lite"/>
    </source>
</evidence>
<organism evidence="3 4">
    <name type="scientific">Planktothrix agardhii (strain NIVA-CYA 126/8)</name>
    <dbReference type="NCBI Taxonomy" id="388467"/>
    <lineage>
        <taxon>Bacteria</taxon>
        <taxon>Bacillati</taxon>
        <taxon>Cyanobacteriota</taxon>
        <taxon>Cyanophyceae</taxon>
        <taxon>Oscillatoriophycideae</taxon>
        <taxon>Oscillatoriales</taxon>
        <taxon>Microcoleaceae</taxon>
        <taxon>Planktothrix</taxon>
    </lineage>
</organism>
<keyword evidence="4" id="KW-1185">Reference proteome</keyword>
<evidence type="ECO:0000313" key="4">
    <source>
        <dbReference type="Proteomes" id="UP000027395"/>
    </source>
</evidence>
<proteinExistence type="predicted"/>
<keyword evidence="2" id="KW-0812">Transmembrane</keyword>
<reference evidence="3 4" key="1">
    <citation type="journal article" date="2014" name="Appl. Environ. Microbiol.">
        <title>Elucidation of insertion elements encoded on plasmids and in vitro construction of shuttle vectors from the toxic cyanobacterium Planktothrix.</title>
        <authorList>
            <person name="Christiansen G."/>
            <person name="Goesmann A."/>
            <person name="Kurmayer R."/>
        </authorList>
    </citation>
    <scope>NUCLEOTIDE SEQUENCE [LARGE SCALE GENOMIC DNA]</scope>
    <source>
        <strain evidence="3 4">NIVA-CYA 126/8</strain>
    </source>
</reference>
<accession>A0A073CS75</accession>
<keyword evidence="2" id="KW-0472">Membrane</keyword>
<dbReference type="HOGENOM" id="CLU_2331297_0_0_3"/>
<keyword evidence="2" id="KW-1133">Transmembrane helix</keyword>
<feature type="transmembrane region" description="Helical" evidence="2">
    <location>
        <begin position="58"/>
        <end position="79"/>
    </location>
</feature>
<dbReference type="STRING" id="388467.A19Y_1876"/>
<dbReference type="eggNOG" id="ENOG5033MYN">
    <property type="taxonomic scope" value="Bacteria"/>
</dbReference>
<feature type="compositionally biased region" description="Polar residues" evidence="1">
    <location>
        <begin position="7"/>
        <end position="21"/>
    </location>
</feature>
<sequence length="98" mass="11121">MDFIMNFPSNNPGPFHQNGNANKLHFPQPEPSEVSEEIEDVEAKKHDPRTLEIIQRSFIILTVIGLVFGVFMAAGVLYLMQKFNITGRPAQLEQPINR</sequence>
<feature type="region of interest" description="Disordered" evidence="1">
    <location>
        <begin position="1"/>
        <end position="46"/>
    </location>
</feature>
<protein>
    <submittedName>
        <fullName evidence="3">Uncharacterized protein</fullName>
    </submittedName>
</protein>
<dbReference type="EMBL" id="CM002803">
    <property type="protein sequence ID" value="KEI66860.1"/>
    <property type="molecule type" value="Genomic_DNA"/>
</dbReference>
<evidence type="ECO:0000313" key="3">
    <source>
        <dbReference type="EMBL" id="KEI66860.1"/>
    </source>
</evidence>